<evidence type="ECO:0000256" key="1">
    <source>
        <dbReference type="ARBA" id="ARBA00001933"/>
    </source>
</evidence>
<dbReference type="RefSeq" id="WP_096157680.1">
    <property type="nucleotide sequence ID" value="NZ_JABUXX010000006.1"/>
</dbReference>
<dbReference type="Gene3D" id="3.40.640.10">
    <property type="entry name" value="Type I PLP-dependent aspartate aminotransferase-like (Major domain)"/>
    <property type="match status" value="1"/>
</dbReference>
<sequence>MTISDAAPTKPQTALEPQPVPAVGRILLSGPDVGELEEEFLLRAFRSGWIAPVGPDLEAFETELATKVGVSYAVGLSSGTASLHLGLLGLGVRPGDLVITSTMTFAATANAITYCGAEPVFVDCSSDGNMDPAQLHRALKNSIRGKKKPAAIVPVDLLGRPADYDRILPIAAEFEVPVLVDAAESLGSRYGGELCGSLGDGAVVSFNGNKIMTTSGGGALLTDDASLADYARYLSTQAREPVAHYEHREIGFNYRLSNLLAALGRAQLTRLDSMVARRQEIRSRYRDLIATIEGAELFGDDNTHRDNAWLTTILVDPRTAGFSAPDLGAWLAEHNVETRPLWKPMHLQPVFSGAQMYGGGVSENLFATGLALPSGSTMDEADIERIIATVTEFLKARVASAGRQTPQ</sequence>
<evidence type="ECO:0000256" key="2">
    <source>
        <dbReference type="PIRSR" id="PIRSR000390-1"/>
    </source>
</evidence>
<dbReference type="SUPFAM" id="SSF53383">
    <property type="entry name" value="PLP-dependent transferases"/>
    <property type="match status" value="1"/>
</dbReference>
<dbReference type="InterPro" id="IPR015421">
    <property type="entry name" value="PyrdxlP-dep_Trfase_major"/>
</dbReference>
<comment type="cofactor">
    <cofactor evidence="1">
        <name>pyridoxal 5'-phosphate</name>
        <dbReference type="ChEBI" id="CHEBI:597326"/>
    </cofactor>
</comment>
<organism evidence="5 6">
    <name type="scientific">Brevibacterium aurantiacum</name>
    <dbReference type="NCBI Taxonomy" id="273384"/>
    <lineage>
        <taxon>Bacteria</taxon>
        <taxon>Bacillati</taxon>
        <taxon>Actinomycetota</taxon>
        <taxon>Actinomycetes</taxon>
        <taxon>Micrococcales</taxon>
        <taxon>Brevibacteriaceae</taxon>
        <taxon>Brevibacterium</taxon>
    </lineage>
</organism>
<evidence type="ECO:0000256" key="4">
    <source>
        <dbReference type="RuleBase" id="RU004508"/>
    </source>
</evidence>
<gene>
    <name evidence="5" type="ORF">CIK79_06380</name>
</gene>
<evidence type="ECO:0000256" key="3">
    <source>
        <dbReference type="PIRSR" id="PIRSR000390-2"/>
    </source>
</evidence>
<dbReference type="GO" id="GO:0008483">
    <property type="term" value="F:transaminase activity"/>
    <property type="evidence" value="ECO:0007669"/>
    <property type="project" value="TreeGrafter"/>
</dbReference>
<comment type="similarity">
    <text evidence="4">Belongs to the DegT/DnrJ/EryC1 family.</text>
</comment>
<feature type="modified residue" description="N6-(pyridoxal phosphate)lysine" evidence="3">
    <location>
        <position position="210"/>
    </location>
</feature>
<dbReference type="Proteomes" id="UP000218377">
    <property type="component" value="Unassembled WGS sequence"/>
</dbReference>
<dbReference type="PIRSF" id="PIRSF000390">
    <property type="entry name" value="PLP_StrS"/>
    <property type="match status" value="1"/>
</dbReference>
<dbReference type="GO" id="GO:0030170">
    <property type="term" value="F:pyridoxal phosphate binding"/>
    <property type="evidence" value="ECO:0007669"/>
    <property type="project" value="TreeGrafter"/>
</dbReference>
<dbReference type="Pfam" id="PF01041">
    <property type="entry name" value="DegT_DnrJ_EryC1"/>
    <property type="match status" value="1"/>
</dbReference>
<dbReference type="InterPro" id="IPR000653">
    <property type="entry name" value="DegT/StrS_aminotransferase"/>
</dbReference>
<reference evidence="5 6" key="1">
    <citation type="journal article" date="2017" name="Elife">
        <title>Extensive horizontal gene transfer in cheese-associated bacteria.</title>
        <authorList>
            <person name="Bonham K.S."/>
            <person name="Wolfe B.E."/>
            <person name="Dutton R.J."/>
        </authorList>
    </citation>
    <scope>NUCLEOTIDE SEQUENCE [LARGE SCALE GENOMIC DNA]</scope>
    <source>
        <strain evidence="5 6">JB5</strain>
    </source>
</reference>
<comment type="caution">
    <text evidence="5">The sequence shown here is derived from an EMBL/GenBank/DDBJ whole genome shotgun (WGS) entry which is preliminary data.</text>
</comment>
<name>A0A2A3X2L6_BREAU</name>
<evidence type="ECO:0000313" key="6">
    <source>
        <dbReference type="Proteomes" id="UP000218377"/>
    </source>
</evidence>
<dbReference type="AlphaFoldDB" id="A0A2A3X2L6"/>
<dbReference type="EMBL" id="NRGX01000001">
    <property type="protein sequence ID" value="PCC17950.1"/>
    <property type="molecule type" value="Genomic_DNA"/>
</dbReference>
<dbReference type="InterPro" id="IPR015424">
    <property type="entry name" value="PyrdxlP-dep_Trfase"/>
</dbReference>
<proteinExistence type="inferred from homology"/>
<dbReference type="GO" id="GO:0000271">
    <property type="term" value="P:polysaccharide biosynthetic process"/>
    <property type="evidence" value="ECO:0007669"/>
    <property type="project" value="TreeGrafter"/>
</dbReference>
<dbReference type="Gene3D" id="3.90.1150.10">
    <property type="entry name" value="Aspartate Aminotransferase, domain 1"/>
    <property type="match status" value="1"/>
</dbReference>
<dbReference type="PANTHER" id="PTHR30244">
    <property type="entry name" value="TRANSAMINASE"/>
    <property type="match status" value="1"/>
</dbReference>
<evidence type="ECO:0000313" key="5">
    <source>
        <dbReference type="EMBL" id="PCC17950.1"/>
    </source>
</evidence>
<dbReference type="InterPro" id="IPR015422">
    <property type="entry name" value="PyrdxlP-dep_Trfase_small"/>
</dbReference>
<keyword evidence="3 4" id="KW-0663">Pyridoxal phosphate</keyword>
<dbReference type="PANTHER" id="PTHR30244:SF34">
    <property type="entry name" value="DTDP-4-AMINO-4,6-DIDEOXYGALACTOSE TRANSAMINASE"/>
    <property type="match status" value="1"/>
</dbReference>
<feature type="active site" description="Proton acceptor" evidence="2">
    <location>
        <position position="210"/>
    </location>
</feature>
<protein>
    <submittedName>
        <fullName evidence="5">Pyridoxal-5'-phosphate-dependent protein</fullName>
    </submittedName>
</protein>
<accession>A0A2A3X2L6</accession>
<dbReference type="CDD" id="cd00616">
    <property type="entry name" value="AHBA_syn"/>
    <property type="match status" value="1"/>
</dbReference>